<protein>
    <submittedName>
        <fullName evidence="2">Uncharacterized protein</fullName>
    </submittedName>
</protein>
<reference evidence="2 3" key="1">
    <citation type="submission" date="2019-11" db="EMBL/GenBank/DDBJ databases">
        <title>Characterisation of Fundicoccus ignavus gen. nov. sp. nov., a novel genus of the family Aerococcaceae isolated from bulk tank milk.</title>
        <authorList>
            <person name="Siebert A."/>
            <person name="Huptas C."/>
            <person name="Wenning M."/>
            <person name="Scherer S."/>
            <person name="Doll E.V."/>
        </authorList>
    </citation>
    <scope>NUCLEOTIDE SEQUENCE [LARGE SCALE GENOMIC DNA]</scope>
    <source>
        <strain evidence="2 3">WS4759</strain>
    </source>
</reference>
<accession>A0A6I2GDW4</accession>
<feature type="chain" id="PRO_5026332724" evidence="1">
    <location>
        <begin position="21"/>
        <end position="313"/>
    </location>
</feature>
<dbReference type="RefSeq" id="WP_153863823.1">
    <property type="nucleotide sequence ID" value="NZ_WJQS01000008.1"/>
</dbReference>
<evidence type="ECO:0000256" key="1">
    <source>
        <dbReference type="SAM" id="SignalP"/>
    </source>
</evidence>
<dbReference type="EMBL" id="WJQS01000008">
    <property type="protein sequence ID" value="MRI86007.1"/>
    <property type="molecule type" value="Genomic_DNA"/>
</dbReference>
<evidence type="ECO:0000313" key="3">
    <source>
        <dbReference type="Proteomes" id="UP000430975"/>
    </source>
</evidence>
<gene>
    <name evidence="2" type="ORF">GIY09_09045</name>
</gene>
<evidence type="ECO:0000313" key="2">
    <source>
        <dbReference type="EMBL" id="MRI86007.1"/>
    </source>
</evidence>
<dbReference type="Proteomes" id="UP000430975">
    <property type="component" value="Unassembled WGS sequence"/>
</dbReference>
<organism evidence="2 3">
    <name type="scientific">Fundicoccus ignavus</name>
    <dbReference type="NCBI Taxonomy" id="2664442"/>
    <lineage>
        <taxon>Bacteria</taxon>
        <taxon>Bacillati</taxon>
        <taxon>Bacillota</taxon>
        <taxon>Bacilli</taxon>
        <taxon>Lactobacillales</taxon>
        <taxon>Aerococcaceae</taxon>
        <taxon>Fundicoccus</taxon>
    </lineage>
</organism>
<keyword evidence="3" id="KW-1185">Reference proteome</keyword>
<proteinExistence type="predicted"/>
<keyword evidence="1" id="KW-0732">Signal</keyword>
<comment type="caution">
    <text evidence="2">The sequence shown here is derived from an EMBL/GenBank/DDBJ whole genome shotgun (WGS) entry which is preliminary data.</text>
</comment>
<feature type="signal peptide" evidence="1">
    <location>
        <begin position="1"/>
        <end position="20"/>
    </location>
</feature>
<dbReference type="AlphaFoldDB" id="A0A6I2GDW4"/>
<sequence length="313" mass="35828">MRQIRVIFLSLLLASGLVLAVSYFEETTTELPGAILAKERKNESQNTEVIQGFPEAIEGVWQYTNIDGSVQTLTLFGNQLTVHTEETGRVYYDNIVTHIQKDSTLLASPSKEQTYSFSWDINEFIRRYGEGNLSANPQAFVLSYNQDSDQLSASSTIQYQRNKGAEKTWRIMQKLKETLPMNDLQLAKIDQDVLLDLWDASQQKNLDGVELTNYLYKGIQAQYPELDLISLNDLEAYQLLVSDLMKASDLSFVEINEAGAKEIFTRYQALSDEANNHPELNVIETLLAEIKEWRETYQRVKFNQENEEVVITE</sequence>
<name>A0A6I2GDW4_9LACT</name>